<feature type="region of interest" description="Disordered" evidence="1">
    <location>
        <begin position="2713"/>
        <end position="2732"/>
    </location>
</feature>
<sequence>HKTMNENPIVICTPTSCAAVPNPSCGSSFEAPVCHSGISPVAVPIVSGLSSNVLCSSALSITSSVSPNPPSSLSLTSLQTPVNSLNLNVPSSSHNPIILPSSASLLIHSINSSNNSTSGIRSVPPITSSSLAINGLGNPNITVPMTCKNEFLCSTITNPTFSYDSVLPVESSTICPNPSFSTIANQTVEVIDPTQNLSSSISGSTPVTLALQSNMLNSNHMHSENVSSFNGECGIRPISNPPLPPCFPLNLMPISPNGDFPAAQINFPGLPPVLLQVLPLPGVKMGEHYTINVPTQLIWDGISSALASGGTVNGGPIILSITPTPLPSHSVSSMSTVPASSYTMTNQTSTPISLCGPSNGFINPTLPQVGVPVSTVIPYSTLSVGPLTTTVTTTSVINTKLPGVNISPLLSNPVSAVGGAKRMRAIAPKPSNVSSVATLGVKPTSASTTISKSGTKRHGLVTAISSVNGIVSNSTSSQSNHASIPNIGAITGVPTPPKLLHSASRKVSLPLVNFSSSFVRSGRGRRRCAVGQQSVSTTFVTSAHASPICITNSVNSGMGISTDTSNVCSLQTPVSLPLSSQSSLSSFYSTPPILVPPTTNPGPVLPPGPIPPTFLFGNPLHNAPPITMPNGVAPFLFQPPLPISNSCSQFPNSVFSPVTCTVSISPSTSCPLAVVRSLPSVSSANIFAANNGPTMASLDPATGLLTYYPSSCIPMNNPYPPTLSSSDSPSINISTVCSQPNQTMGIQPSSQSGPVMYPFQTQHLLSNQIVPTIFPNIPTDIAGANTFTDHTAFLQSFAPSLMDSSCISSNVHISSESTIVQSQMACQNAFLTSAGNFHSNGNSGNIPIFPSLPVSSIALPSLEVSTSICETNGIVEDDACLAKDDLISLAWHLTQMEDDFETHEKQNPDVLINQTDDENNGMFEDFLQVYSQNATAFNFNTDLGCQTHILNPSSVNPDSDVLDKDVILLDSEPEYRTDFENRDDGTQLSCPNEESTGNADIDALLAAAAMVGAASGVGDAQSAVAVPLPSSSLASVTHQNTLSSECDSSHPENKDDVHGDIHVTFSSSLLPAHSTSCKLSPLLDPINVGDSVNGLKETKPDDLLPSDLFDDFPKTEVNDQFVNETSDSVNEFDDGYEPTSLAAVLGCNAEDAADLESVLGQEAPDLSDGGGVSDSFLHSLVGPSPTVDDLNVQNNSVNIFDNDFHSPHESKQETENDLSFHSVDDFPSDIACEMVGDATNTLPVSRQVRSLLRDANAISVSSRFGSPPGGSKSFNHFFEATSRRLNRSCRFTSDIDDDFIGVDFSDAVNECTTAEQFDEALMLLGPQPNSPISQSEMHSENTIPVSVTDFVSHIEDKMKHNENATKDKKLLHIDCTDLRIVEPNDIQTAQPRNASPQHKTDRSVGSPVLVKESAQQEEYIPSMLSSPVNEVEECTIESSLSHDIAENTKSHLIDSLGSSDPVTLVTAESQQTAIDDNIKTHTNTTINENAGFLSPDKKTELVDLIPSILGEKSVSPNSSTLPLQDKLDTQGSVSMVDTFDSCHYDFSKIPSPTNPVYCDLTRRPQSVSPKFSFGVGDICSESGSNLPLRPQSLPNLTSFSQFDIVQETENVSKSCASNPFSSCDIATSTICLFKPDIYFDNKEPSPIFSSDQNLSVNTGDMVSNISILGVLASSSALVEAVADLEGDSDISPIKSSIEGLASLDRMLKSCQRRSQQTFESTKNTSSGSESVMVSSQTSSVSQSSAQKTTDTYETSNSDVCNFEFSDWKNVDFSSDSKIVHSDGIPASTLLSVSSGHSSNKSLNFGQTRFKNSNNVHSKRGRRKRAGNKKPHLSYLKSNPIKTSCKSDPSAHKISPSQSVTPAINESHHSQNQPNKSTMDMTTNDLLELATRRPHSFGLSLANGELSNVPNPPVSPEFECHLPPLVLATGASLFPESCLHSDACSSDDSYSTIPSVRKFKVEPDETAVVKASHDEDIVSSSTPTKLHTQESHKRKKRGRHITGIKPHAKTQVDLSTVTERHTNHSRFDFDKNNFIGVNPNFLKPFESLGEAPFERFLHDTKLQTFATLKSCTGETVRSLKSNFNSWCEPNQNVLLFSKQCNEQSTSGDCDSVSTQNLESENHFNDTRSTTEEVPESSSILSSETNGNNHIFDEPVSTSYESSKSSIASHQLVFSTPVSHTFSALPTLASFCSLPKSHSPFQSHILSLPITTAVNQSNSLCDSSSSHSLEKVFPTVSPLPVNRNAGIAGSFAGAAAFRATSFSALAAKVEKKNVGNEFHLNNTSETLWRNVTFADLAKFASSECKSKEVSQTPNIATSLSCNSSWFIDKSMQIDASALQPKPLFQPNLPHLTSSKSAENSTLLPATIFSSPRASPNHFSNQLPFNDVSKSSKSSPSKSNVSETLKKRLKRIPSLPRKTNRRKRSAGKRQRRPCTSLRKSTTEVLLHNSDNFYTEGNNSVPSIDDISNHFVTTVNNETQHHYSDSEKPSVDECNKSEKILSSPICLKLESTNAPSDFSVIGHSTSPTIIMTNSSVISNAGAVVVDNADKDNGNHIPSASPSVQLTSVNCEQSISVSAGIEDNLSCSEVVSSVDEGGTDPIYRFVGVHSENTASKNSLQSDVLQDKNVGSLFPDSTSENIMTDNDKLLSHPPIRLRLNLKLAALKSKSKKKKRKKLHINDPVMETKSNPVVEMVDDPSNCSLSIRLVNKVPVVKEISKSNSNNSSRKRKKNEKTSIHCKGHRNLTIIMDSNLQCRNPPKSSRLHEASSVTHNVHITQSTQAYSLSSVLPSGTVKNIPVHSLSTKKIFSTARQERRSNYAQLTRPWRANLSTSPRKRNTASFRSVSARRHVANVARPRSHLISACSDASLANSKQLNISCARSIIPENVFSKKASNNDVDNCCDNSQSYSITNLTGVHKEIPKIDRPESHPLRLVIRLGKPVNGSKDELVCQSVVSPLNVQVPSDMSSNSSQASNDVDHLDENASLSILPEEFNVKNDSSVQELTGFCVASEAETFMDPNQFQIHRILNRALPMSSGLVGLYIPSPSEDDDNGDGCGMVEKVFDSEHRLRMTDQSFHFSQVCHENATPVAPQIGCTAGLSSRKKIKPLKGHRRNKRDIKSTRYRCGRLKNTSTDERNLDHSSRLRAQCIKSFEKHSVLDINTDLDFLHGQPLTCA</sequence>
<comment type="caution">
    <text evidence="2">The sequence shown here is derived from an EMBL/GenBank/DDBJ whole genome shotgun (WGS) entry which is preliminary data.</text>
</comment>
<feature type="compositionally biased region" description="Polar residues" evidence="1">
    <location>
        <begin position="1803"/>
        <end position="1815"/>
    </location>
</feature>
<feature type="compositionally biased region" description="Basic residues" evidence="1">
    <location>
        <begin position="2721"/>
        <end position="2732"/>
    </location>
</feature>
<protein>
    <submittedName>
        <fullName evidence="2">Uncharacterized protein</fullName>
    </submittedName>
</protein>
<feature type="region of interest" description="Disordered" evidence="1">
    <location>
        <begin position="2377"/>
        <end position="2438"/>
    </location>
</feature>
<proteinExistence type="predicted"/>
<dbReference type="STRING" id="6184.A0A430QAS7"/>
<accession>A0A430QAS7</accession>
<feature type="region of interest" description="Disordered" evidence="1">
    <location>
        <begin position="2808"/>
        <end position="2839"/>
    </location>
</feature>
<reference evidence="2 3" key="1">
    <citation type="journal article" date="2019" name="PLoS Pathog.">
        <title>Genome sequence of the bovine parasite Schistosoma bovis Tanzania.</title>
        <authorList>
            <person name="Oey H."/>
            <person name="Zakrzewski M."/>
            <person name="Gobert G."/>
            <person name="Gravermann K."/>
            <person name="Stoye J."/>
            <person name="Jones M."/>
            <person name="Mcmanus D."/>
            <person name="Krause L."/>
        </authorList>
    </citation>
    <scope>NUCLEOTIDE SEQUENCE [LARGE SCALE GENOMIC DNA]</scope>
    <source>
        <strain evidence="2 3">TAN1997</strain>
    </source>
</reference>
<gene>
    <name evidence="2" type="ORF">DC041_0012426</name>
</gene>
<feature type="compositionally biased region" description="Polar residues" evidence="1">
    <location>
        <begin position="2134"/>
        <end position="2147"/>
    </location>
</feature>
<feature type="compositionally biased region" description="Basic residues" evidence="1">
    <location>
        <begin position="1816"/>
        <end position="1831"/>
    </location>
</feature>
<keyword evidence="3" id="KW-1185">Reference proteome</keyword>
<evidence type="ECO:0000313" key="2">
    <source>
        <dbReference type="EMBL" id="RTG84800.1"/>
    </source>
</evidence>
<feature type="compositionally biased region" description="Polar residues" evidence="1">
    <location>
        <begin position="1854"/>
        <end position="1878"/>
    </location>
</feature>
<feature type="compositionally biased region" description="Low complexity" evidence="1">
    <location>
        <begin position="1792"/>
        <end position="1802"/>
    </location>
</feature>
<evidence type="ECO:0000256" key="1">
    <source>
        <dbReference type="SAM" id="MobiDB-lite"/>
    </source>
</evidence>
<feature type="region of interest" description="Disordered" evidence="1">
    <location>
        <begin position="1792"/>
        <end position="1878"/>
    </location>
</feature>
<organism evidence="2 3">
    <name type="scientific">Schistosoma bovis</name>
    <name type="common">Blood fluke</name>
    <dbReference type="NCBI Taxonomy" id="6184"/>
    <lineage>
        <taxon>Eukaryota</taxon>
        <taxon>Metazoa</taxon>
        <taxon>Spiralia</taxon>
        <taxon>Lophotrochozoa</taxon>
        <taxon>Platyhelminthes</taxon>
        <taxon>Trematoda</taxon>
        <taxon>Digenea</taxon>
        <taxon>Strigeidida</taxon>
        <taxon>Schistosomatoidea</taxon>
        <taxon>Schistosomatidae</taxon>
        <taxon>Schistosoma</taxon>
    </lineage>
</organism>
<feature type="compositionally biased region" description="Polar residues" evidence="1">
    <location>
        <begin position="1714"/>
        <end position="1724"/>
    </location>
</feature>
<feature type="region of interest" description="Disordered" evidence="1">
    <location>
        <begin position="1714"/>
        <end position="1752"/>
    </location>
</feature>
<dbReference type="EMBL" id="QMKO01002099">
    <property type="protein sequence ID" value="RTG84800.1"/>
    <property type="molecule type" value="Genomic_DNA"/>
</dbReference>
<feature type="compositionally biased region" description="Basic residues" evidence="1">
    <location>
        <begin position="2415"/>
        <end position="2429"/>
    </location>
</feature>
<feature type="region of interest" description="Disordered" evidence="1">
    <location>
        <begin position="1969"/>
        <end position="1997"/>
    </location>
</feature>
<feature type="compositionally biased region" description="Low complexity" evidence="1">
    <location>
        <begin position="1725"/>
        <end position="1746"/>
    </location>
</feature>
<feature type="compositionally biased region" description="Polar residues" evidence="1">
    <location>
        <begin position="1835"/>
        <end position="1846"/>
    </location>
</feature>
<feature type="compositionally biased region" description="Basic and acidic residues" evidence="1">
    <location>
        <begin position="2118"/>
        <end position="2129"/>
    </location>
</feature>
<name>A0A430QAS7_SCHBO</name>
<feature type="region of interest" description="Disordered" evidence="1">
    <location>
        <begin position="2110"/>
        <end position="2147"/>
    </location>
</feature>
<feature type="compositionally biased region" description="Low complexity" evidence="1">
    <location>
        <begin position="2386"/>
        <end position="2396"/>
    </location>
</feature>
<feature type="non-terminal residue" evidence="2">
    <location>
        <position position="1"/>
    </location>
</feature>
<evidence type="ECO:0000313" key="3">
    <source>
        <dbReference type="Proteomes" id="UP000290809"/>
    </source>
</evidence>
<dbReference type="Proteomes" id="UP000290809">
    <property type="component" value="Unassembled WGS sequence"/>
</dbReference>
<feature type="compositionally biased region" description="Polar residues" evidence="1">
    <location>
        <begin position="2824"/>
        <end position="2839"/>
    </location>
</feature>